<keyword evidence="3" id="KW-1005">Bacterial flagellum biogenesis</keyword>
<evidence type="ECO:0000256" key="7">
    <source>
        <dbReference type="ARBA" id="ARBA00093797"/>
    </source>
</evidence>
<evidence type="ECO:0000256" key="2">
    <source>
        <dbReference type="ARBA" id="ARBA00022490"/>
    </source>
</evidence>
<dbReference type="Proteomes" id="UP000198642">
    <property type="component" value="Unassembled WGS sequence"/>
</dbReference>
<keyword evidence="8" id="KW-0282">Flagellum</keyword>
<proteinExistence type="inferred from homology"/>
<reference evidence="8 9" key="1">
    <citation type="submission" date="2016-10" db="EMBL/GenBank/DDBJ databases">
        <authorList>
            <person name="de Groot N.N."/>
        </authorList>
    </citation>
    <scope>NUCLEOTIDE SEQUENCE [LARGE SCALE GENOMIC DNA]</scope>
    <source>
        <strain evidence="8 9">CGMCC 1.3702</strain>
    </source>
</reference>
<evidence type="ECO:0000256" key="6">
    <source>
        <dbReference type="ARBA" id="ARBA00093785"/>
    </source>
</evidence>
<keyword evidence="9" id="KW-1185">Reference proteome</keyword>
<evidence type="ECO:0000256" key="4">
    <source>
        <dbReference type="ARBA" id="ARBA00023186"/>
    </source>
</evidence>
<keyword evidence="8" id="KW-0966">Cell projection</keyword>
<evidence type="ECO:0000256" key="1">
    <source>
        <dbReference type="ARBA" id="ARBA00004514"/>
    </source>
</evidence>
<name>A0A1I0WIA1_9BACI</name>
<evidence type="ECO:0000256" key="3">
    <source>
        <dbReference type="ARBA" id="ARBA00022795"/>
    </source>
</evidence>
<evidence type="ECO:0000313" key="8">
    <source>
        <dbReference type="EMBL" id="SFA88351.1"/>
    </source>
</evidence>
<dbReference type="Pfam" id="PF05400">
    <property type="entry name" value="FliT"/>
    <property type="match status" value="1"/>
</dbReference>
<dbReference type="InterPro" id="IPR008622">
    <property type="entry name" value="FliT"/>
</dbReference>
<dbReference type="STRING" id="237679.SAMN04488072_10360"/>
<keyword evidence="2" id="KW-0963">Cytoplasm</keyword>
<gene>
    <name evidence="8" type="ORF">SAMN04488072_10360</name>
</gene>
<keyword evidence="4" id="KW-0143">Chaperone</keyword>
<dbReference type="EMBL" id="FOJW01000003">
    <property type="protein sequence ID" value="SFA88351.1"/>
    <property type="molecule type" value="Genomic_DNA"/>
</dbReference>
<protein>
    <recommendedName>
        <fullName evidence="7">Flagellar protein FliT</fullName>
    </recommendedName>
</protein>
<dbReference type="AlphaFoldDB" id="A0A1I0WIA1"/>
<organism evidence="8 9">
    <name type="scientific">Lentibacillus halodurans</name>
    <dbReference type="NCBI Taxonomy" id="237679"/>
    <lineage>
        <taxon>Bacteria</taxon>
        <taxon>Bacillati</taxon>
        <taxon>Bacillota</taxon>
        <taxon>Bacilli</taxon>
        <taxon>Bacillales</taxon>
        <taxon>Bacillaceae</taxon>
        <taxon>Lentibacillus</taxon>
    </lineage>
</organism>
<keyword evidence="8" id="KW-0969">Cilium</keyword>
<evidence type="ECO:0000313" key="9">
    <source>
        <dbReference type="Proteomes" id="UP000198642"/>
    </source>
</evidence>
<dbReference type="RefSeq" id="WP_090234354.1">
    <property type="nucleotide sequence ID" value="NZ_FOJW01000003.1"/>
</dbReference>
<evidence type="ECO:0000256" key="5">
    <source>
        <dbReference type="ARBA" id="ARBA00093765"/>
    </source>
</evidence>
<accession>A0A1I0WIA1</accession>
<comment type="function">
    <text evidence="5">May act as an export chaperone for the filament capping protein FliD.</text>
</comment>
<comment type="similarity">
    <text evidence="6">Belongs to the bacillales FliT family.</text>
</comment>
<comment type="subcellular location">
    <subcellularLocation>
        <location evidence="1">Cytoplasm</location>
        <location evidence="1">Cytosol</location>
    </subcellularLocation>
</comment>
<dbReference type="OrthoDB" id="2353131at2"/>
<sequence length="117" mass="13757">MSQLQGLMDVTKQLEKTLDQQVHAKNRDEVMEQVNDLLEKRGKLLTQISPPFTENERRLGEKTATLNEKIQRKMNGLFDELKLEMKQMKKQKKSNRSYINPYEHVKTADGMFMDSKN</sequence>